<feature type="compositionally biased region" description="Polar residues" evidence="1">
    <location>
        <begin position="381"/>
        <end position="394"/>
    </location>
</feature>
<dbReference type="RefSeq" id="WP_163588180.1">
    <property type="nucleotide sequence ID" value="NZ_CP040852.1"/>
</dbReference>
<gene>
    <name evidence="2" type="ORF">FEE40_10285</name>
</gene>
<reference evidence="2 3" key="1">
    <citation type="journal article" date="2019" name="Nat. Med.">
        <title>Preventing dysbiosis of the neonatal mouse intestinal microbiome protects against late-onset sepsis.</title>
        <authorList>
            <person name="Singer J.R."/>
            <person name="Blosser E.G."/>
            <person name="Zindl C.L."/>
            <person name="Silberger D.J."/>
            <person name="Conlan S."/>
            <person name="Laufer V.A."/>
            <person name="DiToro D."/>
            <person name="Deming C."/>
            <person name="Kumar R."/>
            <person name="Morrow C.D."/>
            <person name="Segre J.A."/>
            <person name="Gray M.J."/>
            <person name="Randolph D.A."/>
            <person name="Weaver C.T."/>
        </authorList>
    </citation>
    <scope>NUCLEOTIDE SEQUENCE [LARGE SCALE GENOMIC DNA]</scope>
    <source>
        <strain evidence="2 3">V10</strain>
    </source>
</reference>
<protein>
    <submittedName>
        <fullName evidence="2">Phage portal protein</fullName>
    </submittedName>
</protein>
<dbReference type="Proteomes" id="UP000463931">
    <property type="component" value="Chromosome"/>
</dbReference>
<evidence type="ECO:0000313" key="3">
    <source>
        <dbReference type="Proteomes" id="UP000463931"/>
    </source>
</evidence>
<dbReference type="InterPro" id="IPR006427">
    <property type="entry name" value="Portal_HK97"/>
</dbReference>
<accession>A0AAE6WJJ2</accession>
<dbReference type="EMBL" id="CP040852">
    <property type="protein sequence ID" value="QIA90512.1"/>
    <property type="molecule type" value="Genomic_DNA"/>
</dbReference>
<dbReference type="NCBIfam" id="TIGR01537">
    <property type="entry name" value="portal_HK97"/>
    <property type="match status" value="1"/>
</dbReference>
<proteinExistence type="predicted"/>
<dbReference type="AlphaFoldDB" id="A0AAE6WJJ2"/>
<dbReference type="Pfam" id="PF04860">
    <property type="entry name" value="Phage_portal"/>
    <property type="match status" value="1"/>
</dbReference>
<dbReference type="InterPro" id="IPR006944">
    <property type="entry name" value="Phage/GTA_portal"/>
</dbReference>
<organism evidence="2 3">
    <name type="scientific">Ligilactobacillus murinus</name>
    <dbReference type="NCBI Taxonomy" id="1622"/>
    <lineage>
        <taxon>Bacteria</taxon>
        <taxon>Bacillati</taxon>
        <taxon>Bacillota</taxon>
        <taxon>Bacilli</taxon>
        <taxon>Lactobacillales</taxon>
        <taxon>Lactobacillaceae</taxon>
        <taxon>Ligilactobacillus</taxon>
    </lineage>
</organism>
<evidence type="ECO:0000313" key="2">
    <source>
        <dbReference type="EMBL" id="QIA90512.1"/>
    </source>
</evidence>
<sequence length="394" mass="43393">MPVFNIKNSLDVGATSIPFDDPAIVNFLGDIDSQYISAKEALENSDIYSAIFQLSGDLATAYLTAGKRRWQKMIDAPSATTNKHSFWQAVFAQLLLGGEAFIYRWRNVNGIDVRWEYLRPSQVSAFLLNDGTGLTYNVTFDEPGIGVINNIPQNDMLHFRLLSKTGGMTGVSPLKALTQEFNIKKSSNKLTLTALKQAIVSPGILKMSKGGLLNWKQKAARSKEFMRQAQASNNGPIVIDDLEDYKPLEIKSDVAKLLAQSDWTGTQIAKVFGIPNSYLNGQGDQQSSIDQIKGMYANALSRYMESVTSELSNKLSTKVTVNLRPALDPLQDGYASTLANLVKNGVIAHNQATFLLQETGYFPETLPDAEKSKLLSLKGGEQQNENPNQGTDRR</sequence>
<evidence type="ECO:0000256" key="1">
    <source>
        <dbReference type="SAM" id="MobiDB-lite"/>
    </source>
</evidence>
<feature type="region of interest" description="Disordered" evidence="1">
    <location>
        <begin position="372"/>
        <end position="394"/>
    </location>
</feature>
<name>A0AAE6WJJ2_9LACO</name>